<sequence length="134" mass="15450">MIIFSPWVRLFGSEFTMESQLSNPKRSLILYVNNGLFTFVTTLSDGTTRKSSGIVGFTNNSFYFLTLESIYLHVGEHLTPDLRRDFINVNNHFFDARLRYLTNNTVQVTYDEELKVEGVQTQTAKIKGSYPKIH</sequence>
<protein>
    <submittedName>
        <fullName evidence="1">Uncharacterized protein</fullName>
    </submittedName>
</protein>
<dbReference type="Proteomes" id="UP000305234">
    <property type="component" value="Unassembled WGS sequence"/>
</dbReference>
<evidence type="ECO:0000313" key="2">
    <source>
        <dbReference type="Proteomes" id="UP000305234"/>
    </source>
</evidence>
<organism evidence="1 2">
    <name type="scientific">Vibrio kanaloae</name>
    <dbReference type="NCBI Taxonomy" id="170673"/>
    <lineage>
        <taxon>Bacteria</taxon>
        <taxon>Pseudomonadati</taxon>
        <taxon>Pseudomonadota</taxon>
        <taxon>Gammaproteobacteria</taxon>
        <taxon>Vibrionales</taxon>
        <taxon>Vibrionaceae</taxon>
        <taxon>Vibrio</taxon>
    </lineage>
</organism>
<dbReference type="EMBL" id="SYUW01000074">
    <property type="protein sequence ID" value="TKF22136.1"/>
    <property type="molecule type" value="Genomic_DNA"/>
</dbReference>
<evidence type="ECO:0000313" key="1">
    <source>
        <dbReference type="EMBL" id="TKF22136.1"/>
    </source>
</evidence>
<accession>A0A4U1YP30</accession>
<comment type="caution">
    <text evidence="1">The sequence shown here is derived from an EMBL/GenBank/DDBJ whole genome shotgun (WGS) entry which is preliminary data.</text>
</comment>
<dbReference type="AlphaFoldDB" id="A0A4U1YP30"/>
<proteinExistence type="predicted"/>
<gene>
    <name evidence="1" type="ORF">FCV52_20380</name>
</gene>
<name>A0A4U1YP30_9VIBR</name>
<reference evidence="1 2" key="1">
    <citation type="submission" date="2019-04" db="EMBL/GenBank/DDBJ databases">
        <title>A reverse ecology approach based on a biological definition of microbial populations.</title>
        <authorList>
            <person name="Arevalo P."/>
            <person name="Vaninsberghe D."/>
            <person name="Elsherbini J."/>
            <person name="Gore J."/>
            <person name="Polz M."/>
        </authorList>
    </citation>
    <scope>NUCLEOTIDE SEQUENCE [LARGE SCALE GENOMIC DNA]</scope>
    <source>
        <strain evidence="1 2">10N.261.46.E4</strain>
    </source>
</reference>